<dbReference type="Proteomes" id="UP001205035">
    <property type="component" value="Unassembled WGS sequence"/>
</dbReference>
<name>A0AAJ1CIB3_9BACT</name>
<feature type="transmembrane region" description="Helical" evidence="3">
    <location>
        <begin position="422"/>
        <end position="444"/>
    </location>
</feature>
<feature type="region of interest" description="Disordered" evidence="2">
    <location>
        <begin position="642"/>
        <end position="671"/>
    </location>
</feature>
<dbReference type="EMBL" id="JANGBQ010000020">
    <property type="protein sequence ID" value="MCQ5083700.1"/>
    <property type="molecule type" value="Genomic_DNA"/>
</dbReference>
<organism evidence="5 6">
    <name type="scientific">Alistipes onderdonkii</name>
    <dbReference type="NCBI Taxonomy" id="328813"/>
    <lineage>
        <taxon>Bacteria</taxon>
        <taxon>Pseudomonadati</taxon>
        <taxon>Bacteroidota</taxon>
        <taxon>Bacteroidia</taxon>
        <taxon>Bacteroidales</taxon>
        <taxon>Rikenellaceae</taxon>
        <taxon>Alistipes</taxon>
    </lineage>
</organism>
<comment type="caution">
    <text evidence="5">The sequence shown here is derived from an EMBL/GenBank/DDBJ whole genome shotgun (WGS) entry which is preliminary data.</text>
</comment>
<evidence type="ECO:0000256" key="3">
    <source>
        <dbReference type="SAM" id="Phobius"/>
    </source>
</evidence>
<dbReference type="RefSeq" id="WP_256166487.1">
    <property type="nucleotide sequence ID" value="NZ_JANGBQ010000020.1"/>
</dbReference>
<feature type="compositionally biased region" description="Basic and acidic residues" evidence="2">
    <location>
        <begin position="658"/>
        <end position="671"/>
    </location>
</feature>
<dbReference type="PANTHER" id="PTHR38812">
    <property type="entry name" value="MU-LIKE PROPHAGE FLUMU PROTEIN GP42"/>
    <property type="match status" value="1"/>
</dbReference>
<protein>
    <submittedName>
        <fullName evidence="5">Tape measure protein</fullName>
    </submittedName>
</protein>
<keyword evidence="3" id="KW-1133">Transmembrane helix</keyword>
<dbReference type="AlphaFoldDB" id="A0AAJ1CIB3"/>
<feature type="coiled-coil region" evidence="1">
    <location>
        <begin position="311"/>
        <end position="338"/>
    </location>
</feature>
<dbReference type="NCBIfam" id="TIGR02675">
    <property type="entry name" value="tape_meas_nterm"/>
    <property type="match status" value="1"/>
</dbReference>
<feature type="compositionally biased region" description="Low complexity" evidence="2">
    <location>
        <begin position="646"/>
        <end position="656"/>
    </location>
</feature>
<accession>A0AAJ1CIB3</accession>
<dbReference type="InterPro" id="IPR053058">
    <property type="entry name" value="Mulikevirus_tape_measure"/>
</dbReference>
<dbReference type="Pfam" id="PF20155">
    <property type="entry name" value="TMP_3"/>
    <property type="match status" value="1"/>
</dbReference>
<keyword evidence="3" id="KW-0812">Transmembrane</keyword>
<keyword evidence="1" id="KW-0175">Coiled coil</keyword>
<dbReference type="InterPro" id="IPR013491">
    <property type="entry name" value="Tape_meas_N"/>
</dbReference>
<feature type="coiled-coil region" evidence="1">
    <location>
        <begin position="531"/>
        <end position="558"/>
    </location>
</feature>
<reference evidence="5" key="1">
    <citation type="submission" date="2022-06" db="EMBL/GenBank/DDBJ databases">
        <title>Isolation of gut microbiota from human fecal samples.</title>
        <authorList>
            <person name="Pamer E.G."/>
            <person name="Barat B."/>
            <person name="Waligurski E."/>
            <person name="Medina S."/>
            <person name="Paddock L."/>
            <person name="Mostad J."/>
        </authorList>
    </citation>
    <scope>NUCLEOTIDE SEQUENCE</scope>
    <source>
        <strain evidence="5">DFI.6.22</strain>
    </source>
</reference>
<proteinExistence type="predicted"/>
<evidence type="ECO:0000256" key="2">
    <source>
        <dbReference type="SAM" id="MobiDB-lite"/>
    </source>
</evidence>
<dbReference type="PANTHER" id="PTHR38812:SF2">
    <property type="entry name" value="MU-LIKE PROPHAGE FLUMU PROTEIN GP42"/>
    <property type="match status" value="1"/>
</dbReference>
<evidence type="ECO:0000313" key="5">
    <source>
        <dbReference type="EMBL" id="MCQ5083700.1"/>
    </source>
</evidence>
<sequence>MSSKLSFSIAVKLLTDNFKKGSASVKSYLRSMQMQFMSFAAAVGGGAIGLSNFVSKLMETAKETSRVNIALKNVSKSTEEYADHQKFIIGLSKKYGVQVNSLTSGFAKFKAAADISNMALSDQYKIFESVSRAAVAFGLSAEDQKGVFLALSQMMSKGKIQAEELRLQMAERLPVAIQAMAKATGRSVEEMDKLMKQGKLYASDVLPRFAEALNEMIPNVDTDNLMTSLNRLSNVFVDLVKKWGIEEKFKSVVDVVSRLLGVLANNAKTVFTGLQILITTGLGNAVYRVFKSIGNNYDKFVAASVKVQDTLKNRQEAVARAQEAVDKASAAVVAAREAEKVAVVGASEAKKQRLRNRTANAEAALAAKTTALVKAQEAEKAAAAKVTAETQQAAAASGATGWTRAFNIVQFNFAKLVATMKAAAMATLWTAAISAVMTLVGWLIKAGREANRIKNIVSDMEKKLAEKADNTQIQSLDKYQHILNDPSQGETKRLGALKEINALLGESYDTAKLDSKIQDEINKKIEARKRLLAAQDRYNTAQTAANNAREQLRKLEEGEKYQKAYKKAYEDIFRDGMTAHQYVANVGTPERPFRSWQERLAHGAASEKLQANPLREAENLRAAIAKAEQAITDAAGEIAELGGKASSSSSTSLFSSDGGKKGKKTELEKQQEKYTESLRALQKKLDSNIITQDEYDKALRDLVEKSYIDAYSSGDKGVLASEYYKALENSFKELPRGEAYKAERQRIDILKEYSDSIKRRKAELEAGVITEKEYREALFDLTRETRKNLASNMTGADDFEQAYFSGLGDLTRGLAPKPKLKTRDTSRDYQKTDIDILEEALSVAEQNRDVFRQLAEETGGMFSEELSAAMSNVKTLEDALKIAEAKKSVKELTKELRTGTYGGVKSIIGSADNIASSFERVGEVLSDEDATAWERIMAAWEAMTSLSDAFIQTIEIIERLTQVKEMLAKAELAEAAASDTVTGKKVANAAASMTADAAETTSAVANAETKVAAKTAEGAASAGASAASLPFPWNLVAIGGAIAAALAAFAMIPRFEKGGIVGGNSTQGDKILARLNSGEMVLNKGQQGTLYGLLNNQGRAVHVSGEFKVRGRDLVAAIDNNNRFKQRVK</sequence>
<feature type="transmembrane region" description="Helical" evidence="3">
    <location>
        <begin position="36"/>
        <end position="54"/>
    </location>
</feature>
<feature type="domain" description="Tape measure protein N-terminal" evidence="4">
    <location>
        <begin position="56"/>
        <end position="242"/>
    </location>
</feature>
<evidence type="ECO:0000313" key="6">
    <source>
        <dbReference type="Proteomes" id="UP001205035"/>
    </source>
</evidence>
<feature type="coiled-coil region" evidence="1">
    <location>
        <begin position="834"/>
        <end position="886"/>
    </location>
</feature>
<gene>
    <name evidence="5" type="ORF">NE651_12480</name>
</gene>
<evidence type="ECO:0000259" key="4">
    <source>
        <dbReference type="Pfam" id="PF20155"/>
    </source>
</evidence>
<evidence type="ECO:0000256" key="1">
    <source>
        <dbReference type="SAM" id="Coils"/>
    </source>
</evidence>
<keyword evidence="3" id="KW-0472">Membrane</keyword>